<proteinExistence type="predicted"/>
<keyword evidence="3" id="KW-1185">Reference proteome</keyword>
<name>A0ABW2C3M8_9PSEU</name>
<dbReference type="InterPro" id="IPR010093">
    <property type="entry name" value="SinI_DNA-bd"/>
</dbReference>
<dbReference type="Pfam" id="PF12728">
    <property type="entry name" value="HTH_17"/>
    <property type="match status" value="1"/>
</dbReference>
<dbReference type="Proteomes" id="UP001596337">
    <property type="component" value="Unassembled WGS sequence"/>
</dbReference>
<evidence type="ECO:0000259" key="1">
    <source>
        <dbReference type="Pfam" id="PF12728"/>
    </source>
</evidence>
<accession>A0ABW2C3M8</accession>
<evidence type="ECO:0000313" key="3">
    <source>
        <dbReference type="Proteomes" id="UP001596337"/>
    </source>
</evidence>
<dbReference type="NCBIfam" id="TIGR01764">
    <property type="entry name" value="excise"/>
    <property type="match status" value="1"/>
</dbReference>
<feature type="domain" description="Helix-turn-helix" evidence="1">
    <location>
        <begin position="10"/>
        <end position="59"/>
    </location>
</feature>
<reference evidence="3" key="1">
    <citation type="journal article" date="2019" name="Int. J. Syst. Evol. Microbiol.">
        <title>The Global Catalogue of Microorganisms (GCM) 10K type strain sequencing project: providing services to taxonomists for standard genome sequencing and annotation.</title>
        <authorList>
            <consortium name="The Broad Institute Genomics Platform"/>
            <consortium name="The Broad Institute Genome Sequencing Center for Infectious Disease"/>
            <person name="Wu L."/>
            <person name="Ma J."/>
        </authorList>
    </citation>
    <scope>NUCLEOTIDE SEQUENCE [LARGE SCALE GENOMIC DNA]</scope>
    <source>
        <strain evidence="3">KCTC 32255</strain>
    </source>
</reference>
<organism evidence="2 3">
    <name type="scientific">Haloechinothrix salitolerans</name>
    <dbReference type="NCBI Taxonomy" id="926830"/>
    <lineage>
        <taxon>Bacteria</taxon>
        <taxon>Bacillati</taxon>
        <taxon>Actinomycetota</taxon>
        <taxon>Actinomycetes</taxon>
        <taxon>Pseudonocardiales</taxon>
        <taxon>Pseudonocardiaceae</taxon>
        <taxon>Haloechinothrix</taxon>
    </lineage>
</organism>
<dbReference type="InterPro" id="IPR041657">
    <property type="entry name" value="HTH_17"/>
</dbReference>
<dbReference type="RefSeq" id="WP_345400628.1">
    <property type="nucleotide sequence ID" value="NZ_BAABLA010000101.1"/>
</dbReference>
<protein>
    <submittedName>
        <fullName evidence="2">Helix-turn-helix domain-containing protein</fullName>
    </submittedName>
</protein>
<evidence type="ECO:0000313" key="2">
    <source>
        <dbReference type="EMBL" id="MFC6869454.1"/>
    </source>
</evidence>
<dbReference type="EMBL" id="JBHSXX010000001">
    <property type="protein sequence ID" value="MFC6869454.1"/>
    <property type="molecule type" value="Genomic_DNA"/>
</dbReference>
<gene>
    <name evidence="2" type="ORF">ACFQGD_20155</name>
</gene>
<sequence length="73" mass="8527">MTTRAIQPRWYTVREVAQMLNFSVSKTKILIAEREIRSIKIGGSRRILPEWVDEFVTNQVEGAEDGWTFARSR</sequence>
<comment type="caution">
    <text evidence="2">The sequence shown here is derived from an EMBL/GenBank/DDBJ whole genome shotgun (WGS) entry which is preliminary data.</text>
</comment>